<reference evidence="2" key="1">
    <citation type="submission" date="2022-03" db="EMBL/GenBank/DDBJ databases">
        <authorList>
            <person name="Alioto T."/>
            <person name="Alioto T."/>
            <person name="Gomez Garrido J."/>
        </authorList>
    </citation>
    <scope>NUCLEOTIDE SEQUENCE</scope>
</reference>
<organism evidence="2 3">
    <name type="scientific">Pelobates cultripes</name>
    <name type="common">Western spadefoot toad</name>
    <dbReference type="NCBI Taxonomy" id="61616"/>
    <lineage>
        <taxon>Eukaryota</taxon>
        <taxon>Metazoa</taxon>
        <taxon>Chordata</taxon>
        <taxon>Craniata</taxon>
        <taxon>Vertebrata</taxon>
        <taxon>Euteleostomi</taxon>
        <taxon>Amphibia</taxon>
        <taxon>Batrachia</taxon>
        <taxon>Anura</taxon>
        <taxon>Pelobatoidea</taxon>
        <taxon>Pelobatidae</taxon>
        <taxon>Pelobates</taxon>
    </lineage>
</organism>
<dbReference type="Proteomes" id="UP001295444">
    <property type="component" value="Chromosome 13"/>
</dbReference>
<proteinExistence type="predicted"/>
<keyword evidence="3" id="KW-1185">Reference proteome</keyword>
<dbReference type="EMBL" id="OW240924">
    <property type="protein sequence ID" value="CAH2327744.1"/>
    <property type="molecule type" value="Genomic_DNA"/>
</dbReference>
<sequence length="200" mass="22457">MSDTCPMVGPASTSKMVDKLREQGRELHRRETTLPGLVDNMLQCLERFWQTIEARTLPSQPQQQGDQRKGKRNWKPEPLKSKVPMAASMKLASDMSEGKATLATTARSRQRYGGKSAPALNSGLPEAFTITGHGGTWHLMESRTIDPRSTPTPKPGKTKPTYWRTSHRRKTPETHRLYRAEALADMDMPSSSHHLHASRT</sequence>
<gene>
    <name evidence="2" type="ORF">PECUL_23A049993</name>
</gene>
<accession>A0AAD1TPN9</accession>
<feature type="region of interest" description="Disordered" evidence="1">
    <location>
        <begin position="55"/>
        <end position="125"/>
    </location>
</feature>
<protein>
    <submittedName>
        <fullName evidence="2">Uncharacterized protein</fullName>
    </submittedName>
</protein>
<name>A0AAD1TPN9_PELCU</name>
<feature type="region of interest" description="Disordered" evidence="1">
    <location>
        <begin position="143"/>
        <end position="174"/>
    </location>
</feature>
<evidence type="ECO:0000313" key="3">
    <source>
        <dbReference type="Proteomes" id="UP001295444"/>
    </source>
</evidence>
<evidence type="ECO:0000256" key="1">
    <source>
        <dbReference type="SAM" id="MobiDB-lite"/>
    </source>
</evidence>
<evidence type="ECO:0000313" key="2">
    <source>
        <dbReference type="EMBL" id="CAH2327744.1"/>
    </source>
</evidence>
<dbReference type="AlphaFoldDB" id="A0AAD1TPN9"/>